<gene>
    <name evidence="3" type="ORF">FBUS_11706</name>
</gene>
<dbReference type="GO" id="GO:0061631">
    <property type="term" value="F:ubiquitin conjugating enzyme activity"/>
    <property type="evidence" value="ECO:0007669"/>
    <property type="project" value="TreeGrafter"/>
</dbReference>
<evidence type="ECO:0000256" key="2">
    <source>
        <dbReference type="ARBA" id="ARBA00022786"/>
    </source>
</evidence>
<evidence type="ECO:0000313" key="3">
    <source>
        <dbReference type="EMBL" id="KAA0195265.1"/>
    </source>
</evidence>
<accession>A0A8E0RX49</accession>
<reference evidence="3" key="1">
    <citation type="submission" date="2019-05" db="EMBL/GenBank/DDBJ databases">
        <title>Annotation for the trematode Fasciolopsis buski.</title>
        <authorList>
            <person name="Choi Y.-J."/>
        </authorList>
    </citation>
    <scope>NUCLEOTIDE SEQUENCE</scope>
    <source>
        <strain evidence="3">HT</strain>
        <tissue evidence="3">Whole worm</tissue>
    </source>
</reference>
<sequence>LILNSEPYFNEAGFEACRGNPEAHERSRVYNESVVATLVQSMVHLLQNPEPVFRKEIIQHCISKANAYGELLDFWASLDDAEFDRIRNLQSSSESDESVTQKVLPEFPLAPVSKGFQVSVRRHRLTFLQLVDGLKSTEPA</sequence>
<organism evidence="3 4">
    <name type="scientific">Fasciolopsis buskii</name>
    <dbReference type="NCBI Taxonomy" id="27845"/>
    <lineage>
        <taxon>Eukaryota</taxon>
        <taxon>Metazoa</taxon>
        <taxon>Spiralia</taxon>
        <taxon>Lophotrochozoa</taxon>
        <taxon>Platyhelminthes</taxon>
        <taxon>Trematoda</taxon>
        <taxon>Digenea</taxon>
        <taxon>Plagiorchiida</taxon>
        <taxon>Echinostomata</taxon>
        <taxon>Echinostomatoidea</taxon>
        <taxon>Fasciolidae</taxon>
        <taxon>Fasciolopsis</taxon>
    </lineage>
</organism>
<keyword evidence="2" id="KW-0833">Ubl conjugation pathway</keyword>
<protein>
    <submittedName>
        <fullName evidence="3">Uncharacterized protein</fullName>
    </submittedName>
</protein>
<dbReference type="Gene3D" id="3.10.110.10">
    <property type="entry name" value="Ubiquitin Conjugating Enzyme"/>
    <property type="match status" value="1"/>
</dbReference>
<dbReference type="EMBL" id="LUCM01003814">
    <property type="protein sequence ID" value="KAA0195265.1"/>
    <property type="molecule type" value="Genomic_DNA"/>
</dbReference>
<proteinExistence type="predicted"/>
<name>A0A8E0RX49_9TREM</name>
<dbReference type="Proteomes" id="UP000728185">
    <property type="component" value="Unassembled WGS sequence"/>
</dbReference>
<dbReference type="AlphaFoldDB" id="A0A8E0RX49"/>
<dbReference type="PANTHER" id="PTHR46116">
    <property type="entry name" value="(E3-INDEPENDENT) E2 UBIQUITIN-CONJUGATING ENZYME"/>
    <property type="match status" value="1"/>
</dbReference>
<dbReference type="PANTHER" id="PTHR46116:SF15">
    <property type="entry name" value="(E3-INDEPENDENT) E2 UBIQUITIN-CONJUGATING ENZYME"/>
    <property type="match status" value="1"/>
</dbReference>
<dbReference type="InterPro" id="IPR016135">
    <property type="entry name" value="UBQ-conjugating_enzyme/RWD"/>
</dbReference>
<keyword evidence="4" id="KW-1185">Reference proteome</keyword>
<feature type="non-terminal residue" evidence="3">
    <location>
        <position position="1"/>
    </location>
</feature>
<evidence type="ECO:0000313" key="4">
    <source>
        <dbReference type="Proteomes" id="UP000728185"/>
    </source>
</evidence>
<keyword evidence="1" id="KW-0808">Transferase</keyword>
<comment type="caution">
    <text evidence="3">The sequence shown here is derived from an EMBL/GenBank/DDBJ whole genome shotgun (WGS) entry which is preliminary data.</text>
</comment>
<dbReference type="OrthoDB" id="47801at2759"/>
<evidence type="ECO:0000256" key="1">
    <source>
        <dbReference type="ARBA" id="ARBA00022679"/>
    </source>
</evidence>